<proteinExistence type="predicted"/>
<keyword evidence="2" id="KW-1185">Reference proteome</keyword>
<accession>A0A1E5P0D0</accession>
<dbReference type="Proteomes" id="UP000095705">
    <property type="component" value="Unassembled WGS sequence"/>
</dbReference>
<evidence type="ECO:0000313" key="2">
    <source>
        <dbReference type="Proteomes" id="UP000095705"/>
    </source>
</evidence>
<evidence type="ECO:0000313" key="1">
    <source>
        <dbReference type="EMBL" id="OEJ22505.1"/>
    </source>
</evidence>
<protein>
    <submittedName>
        <fullName evidence="1">Uncharacterized protein</fullName>
    </submittedName>
</protein>
<dbReference type="AlphaFoldDB" id="A0A1E5P0D0"/>
<organism evidence="1 2">
    <name type="scientific">Streptomyces subrutilus</name>
    <dbReference type="NCBI Taxonomy" id="36818"/>
    <lineage>
        <taxon>Bacteria</taxon>
        <taxon>Bacillati</taxon>
        <taxon>Actinomycetota</taxon>
        <taxon>Actinomycetes</taxon>
        <taxon>Kitasatosporales</taxon>
        <taxon>Streptomycetaceae</taxon>
        <taxon>Streptomyces</taxon>
    </lineage>
</organism>
<reference evidence="1 2" key="1">
    <citation type="submission" date="2016-08" db="EMBL/GenBank/DDBJ databases">
        <title>The complete genome of Streptomyces subrutilus 10-1-1.</title>
        <authorList>
            <person name="Chen X."/>
        </authorList>
    </citation>
    <scope>NUCLEOTIDE SEQUENCE [LARGE SCALE GENOMIC DNA]</scope>
    <source>
        <strain evidence="1 2">10-1-1</strain>
    </source>
</reference>
<name>A0A1E5P0D0_9ACTN</name>
<dbReference type="EMBL" id="MEHK01000002">
    <property type="protein sequence ID" value="OEJ22505.1"/>
    <property type="molecule type" value="Genomic_DNA"/>
</dbReference>
<dbReference type="RefSeq" id="WP_069924553.1">
    <property type="nucleotide sequence ID" value="NZ_MEHK01000002.1"/>
</dbReference>
<comment type="caution">
    <text evidence="1">The sequence shown here is derived from an EMBL/GenBank/DDBJ whole genome shotgun (WGS) entry which is preliminary data.</text>
</comment>
<gene>
    <name evidence="1" type="ORF">BGK67_33820</name>
</gene>
<sequence length="306" mass="34036">MPQATLALTEDRRRCTGESHQALHALVTDTDQPLTIPAARHLEQAQLEAAVFLACCKIGSLSEHPLGIVQVRPEEGRLTLRLLDEPYVVHHWAEFLLPRLSGEESDHPLDRVLGVPGLRYCRESGGISLHRPGAPARILLTGFNPRWWERIADRLTTDYGLLQSEPDWTPTERTAYTAAVNSPFEPPSLFSPLLRRIRATAGPGPFNGTDAWHAVGSSFRLETTDGPPCPDFIRLLGDGPTGLGWKVDHKSCTCLCDHTHSGMGCTIDFLEPTTGQFVYYSNLKWNRTHSDRRSQTVTDLNRLAFA</sequence>